<protein>
    <submittedName>
        <fullName evidence="2">Uncharacterized protein</fullName>
    </submittedName>
</protein>
<evidence type="ECO:0000313" key="3">
    <source>
        <dbReference type="Proteomes" id="UP000006502"/>
    </source>
</evidence>
<reference evidence="2 3" key="1">
    <citation type="journal article" date="2012" name="J. Bacteriol.">
        <title>Genome Sequence of "Candidatus Mycoplasma haemolamae" Strain Purdue, a Red Blood Cell Pathogen of Alpacas (Vicugna pacos) and Llamas (Lama glama).</title>
        <authorList>
            <person name="Guimaraes A.M."/>
            <person name="Toth B."/>
            <person name="Santos A.P."/>
            <person name="do Nascimento N.C."/>
            <person name="Kritchevsky J.E."/>
            <person name="Messick J.B."/>
        </authorList>
    </citation>
    <scope>NUCLEOTIDE SEQUENCE [LARGE SCALE GENOMIC DNA]</scope>
    <source>
        <strain evidence="2 3">Purdue</strain>
    </source>
</reference>
<dbReference type="PATRIC" id="fig|1212765.3.peg.383"/>
<reference evidence="3" key="2">
    <citation type="submission" date="2012-07" db="EMBL/GenBank/DDBJ databases">
        <title>Complete genome sequence of 'Candidatus Mycoplasma haemolamae'.</title>
        <authorList>
            <person name="Guimaraes A.M.S."/>
            <person name="Toth B."/>
            <person name="Santos A.P."/>
            <person name="Nascimento N.C."/>
            <person name="Sojka J.E."/>
            <person name="Messick J.B."/>
        </authorList>
    </citation>
    <scope>NUCLEOTIDE SEQUENCE [LARGE SCALE GENOMIC DNA]</scope>
    <source>
        <strain evidence="3">Purdue</strain>
    </source>
</reference>
<evidence type="ECO:0000313" key="2">
    <source>
        <dbReference type="EMBL" id="AFO51923.1"/>
    </source>
</evidence>
<accession>I7BJA9</accession>
<feature type="region of interest" description="Disordered" evidence="1">
    <location>
        <begin position="72"/>
        <end position="94"/>
    </location>
</feature>
<name>I7BJA9_MYCHA</name>
<feature type="compositionally biased region" description="Low complexity" evidence="1">
    <location>
        <begin position="72"/>
        <end position="82"/>
    </location>
</feature>
<dbReference type="KEGG" id="mhl:MHLP_01715"/>
<proteinExistence type="predicted"/>
<evidence type="ECO:0000256" key="1">
    <source>
        <dbReference type="SAM" id="MobiDB-lite"/>
    </source>
</evidence>
<gene>
    <name evidence="2" type="ordered locus">MHLP_01715</name>
</gene>
<feature type="compositionally biased region" description="Basic and acidic residues" evidence="1">
    <location>
        <begin position="83"/>
        <end position="93"/>
    </location>
</feature>
<keyword evidence="3" id="KW-1185">Reference proteome</keyword>
<dbReference type="HOGENOM" id="CLU_1873132_0_0_14"/>
<dbReference type="Proteomes" id="UP000006502">
    <property type="component" value="Chromosome"/>
</dbReference>
<dbReference type="AlphaFoldDB" id="I7BJA9"/>
<dbReference type="EMBL" id="CP003731">
    <property type="protein sequence ID" value="AFO51923.1"/>
    <property type="molecule type" value="Genomic_DNA"/>
</dbReference>
<dbReference type="STRING" id="1212765.MHLP_01715"/>
<sequence length="136" mass="14337">MSILIGKTAAAILAAGGIGTLSVLPFSGIYSPATYNFFLDGEGIGRQIICSKGEVPNLSSISDTVAKVTCSSESGSKSSLKISDQDSRKDKFQSVECTSQNEKDYTCKVSDKKLQIAKGDGESTLILTISENTQSK</sequence>
<organism evidence="2 3">
    <name type="scientific">Mycoplasma haematolamae (strain Purdue)</name>
    <dbReference type="NCBI Taxonomy" id="1212765"/>
    <lineage>
        <taxon>Bacteria</taxon>
        <taxon>Bacillati</taxon>
        <taxon>Mycoplasmatota</taxon>
        <taxon>Mollicutes</taxon>
        <taxon>Mycoplasmataceae</taxon>
        <taxon>Mycoplasma</taxon>
    </lineage>
</organism>